<reference evidence="4" key="1">
    <citation type="submission" date="2025-08" db="UniProtKB">
        <authorList>
            <consortium name="RefSeq"/>
        </authorList>
    </citation>
    <scope>IDENTIFICATION</scope>
</reference>
<dbReference type="CDD" id="cd08544">
    <property type="entry name" value="Reeler"/>
    <property type="match status" value="1"/>
</dbReference>
<dbReference type="PANTHER" id="PTHR45828:SF32">
    <property type="entry name" value="SI:DKEY-251I10.2"/>
    <property type="match status" value="1"/>
</dbReference>
<evidence type="ECO:0000259" key="2">
    <source>
        <dbReference type="PROSITE" id="PS51019"/>
    </source>
</evidence>
<dbReference type="RefSeq" id="XP_072837393.1">
    <property type="nucleotide sequence ID" value="XM_072981292.1"/>
</dbReference>
<dbReference type="InterPro" id="IPR051237">
    <property type="entry name" value="Ferric-chelate_Red/DefProt"/>
</dbReference>
<evidence type="ECO:0000313" key="3">
    <source>
        <dbReference type="Proteomes" id="UP001652642"/>
    </source>
</evidence>
<name>A0ABM5EW65_9SAUR</name>
<dbReference type="InterPro" id="IPR042307">
    <property type="entry name" value="Reeler_sf"/>
</dbReference>
<dbReference type="PROSITE" id="PS51019">
    <property type="entry name" value="REELIN"/>
    <property type="match status" value="1"/>
</dbReference>
<proteinExistence type="predicted"/>
<keyword evidence="3" id="KW-1185">Reference proteome</keyword>
<gene>
    <name evidence="4" type="primary">LOC140702308</name>
</gene>
<keyword evidence="1" id="KW-0732">Signal</keyword>
<sequence length="199" mass="21688">MAQWNLTFLFPLTVLCVALSINQAFPTGAPATACETMLPLHMGAQPQSTPAPYGFLVSTPSFLNGQPLYVQILGPTYKGLLLQARSFGSPTALGFWEVPPNNTKLLQCSGNPQGTITHSNTHVKTGHTTYAWFPPTSGCPKVVRFVATIAQSHDVYWTDVKSKVIWRNPRATCGAERLLKNLSAVAALSCLLLHLLEYF</sequence>
<dbReference type="Proteomes" id="UP001652642">
    <property type="component" value="Chromosome 11"/>
</dbReference>
<evidence type="ECO:0000256" key="1">
    <source>
        <dbReference type="SAM" id="SignalP"/>
    </source>
</evidence>
<organism evidence="3 4">
    <name type="scientific">Pogona vitticeps</name>
    <name type="common">central bearded dragon</name>
    <dbReference type="NCBI Taxonomy" id="103695"/>
    <lineage>
        <taxon>Eukaryota</taxon>
        <taxon>Metazoa</taxon>
        <taxon>Chordata</taxon>
        <taxon>Craniata</taxon>
        <taxon>Vertebrata</taxon>
        <taxon>Euteleostomi</taxon>
        <taxon>Lepidosauria</taxon>
        <taxon>Squamata</taxon>
        <taxon>Bifurcata</taxon>
        <taxon>Unidentata</taxon>
        <taxon>Episquamata</taxon>
        <taxon>Toxicofera</taxon>
        <taxon>Iguania</taxon>
        <taxon>Acrodonta</taxon>
        <taxon>Agamidae</taxon>
        <taxon>Amphibolurinae</taxon>
        <taxon>Pogona</taxon>
    </lineage>
</organism>
<dbReference type="GeneID" id="140702308"/>
<dbReference type="InterPro" id="IPR002861">
    <property type="entry name" value="Reeler_dom"/>
</dbReference>
<protein>
    <submittedName>
        <fullName evidence="4">Defense protein 3</fullName>
    </submittedName>
</protein>
<accession>A0ABM5EW65</accession>
<feature type="domain" description="Reelin" evidence="2">
    <location>
        <begin position="19"/>
        <end position="185"/>
    </location>
</feature>
<feature type="chain" id="PRO_5046060214" evidence="1">
    <location>
        <begin position="25"/>
        <end position="199"/>
    </location>
</feature>
<evidence type="ECO:0000313" key="4">
    <source>
        <dbReference type="RefSeq" id="XP_072837393.1"/>
    </source>
</evidence>
<dbReference type="PANTHER" id="PTHR45828">
    <property type="entry name" value="CYTOCHROME B561/FERRIC REDUCTASE TRANSMEMBRANE"/>
    <property type="match status" value="1"/>
</dbReference>
<dbReference type="Pfam" id="PF02014">
    <property type="entry name" value="Reeler"/>
    <property type="match status" value="1"/>
</dbReference>
<dbReference type="Gene3D" id="2.60.40.4060">
    <property type="entry name" value="Reeler domain"/>
    <property type="match status" value="1"/>
</dbReference>
<feature type="signal peptide" evidence="1">
    <location>
        <begin position="1"/>
        <end position="24"/>
    </location>
</feature>